<keyword evidence="13" id="KW-0521">NADP</keyword>
<dbReference type="EMBL" id="VRYZ01000001">
    <property type="protein sequence ID" value="TXS94506.1"/>
    <property type="molecule type" value="Genomic_DNA"/>
</dbReference>
<dbReference type="InterPro" id="IPR039261">
    <property type="entry name" value="FNR_nucleotide-bd"/>
</dbReference>
<dbReference type="PROSITE" id="PS51384">
    <property type="entry name" value="FAD_FR"/>
    <property type="match status" value="1"/>
</dbReference>
<evidence type="ECO:0000259" key="24">
    <source>
        <dbReference type="PROSITE" id="PS01033"/>
    </source>
</evidence>
<dbReference type="GO" id="GO:0019825">
    <property type="term" value="F:oxygen binding"/>
    <property type="evidence" value="ECO:0007669"/>
    <property type="project" value="InterPro"/>
</dbReference>
<dbReference type="Pfam" id="PF00042">
    <property type="entry name" value="Globin"/>
    <property type="match status" value="1"/>
</dbReference>
<evidence type="ECO:0000256" key="3">
    <source>
        <dbReference type="ARBA" id="ARBA00006401"/>
    </source>
</evidence>
<keyword evidence="11" id="KW-0479">Metal-binding</keyword>
<dbReference type="FunFam" id="1.10.490.10:FF:000003">
    <property type="entry name" value="Flavohemoprotein"/>
    <property type="match status" value="1"/>
</dbReference>
<evidence type="ECO:0000256" key="16">
    <source>
        <dbReference type="ARBA" id="ARBA00023027"/>
    </source>
</evidence>
<evidence type="ECO:0000313" key="26">
    <source>
        <dbReference type="EMBL" id="TXS94506.1"/>
    </source>
</evidence>
<evidence type="ECO:0000256" key="21">
    <source>
        <dbReference type="ARBA" id="ARBA00048649"/>
    </source>
</evidence>
<dbReference type="GO" id="GO:0020037">
    <property type="term" value="F:heme binding"/>
    <property type="evidence" value="ECO:0007669"/>
    <property type="project" value="InterPro"/>
</dbReference>
<dbReference type="PANTHER" id="PTHR43396">
    <property type="entry name" value="FLAVOHEMOPROTEIN"/>
    <property type="match status" value="1"/>
</dbReference>
<evidence type="ECO:0000256" key="10">
    <source>
        <dbReference type="ARBA" id="ARBA00022630"/>
    </source>
</evidence>
<evidence type="ECO:0000256" key="12">
    <source>
        <dbReference type="ARBA" id="ARBA00022827"/>
    </source>
</evidence>
<protein>
    <recommendedName>
        <fullName evidence="6">Flavohemoprotein</fullName>
        <ecNumber evidence="5">1.14.12.17</ecNumber>
    </recommendedName>
    <alternativeName>
        <fullName evidence="19">Flavohemoglobin</fullName>
    </alternativeName>
    <alternativeName>
        <fullName evidence="18">Hemoglobin-like protein</fullName>
    </alternativeName>
    <alternativeName>
        <fullName evidence="20">Nitric oxide dioxygenase</fullName>
    </alternativeName>
</protein>
<dbReference type="EC" id="1.14.12.17" evidence="5"/>
<sequence length="392" mass="42540">MLDAPTINIIKATVPAVQQHAEQITQCFYPLMFERYPEVIPYFNQSHQGSGSQPRALANAVVAYAANIDNLGVLDEAVGRIVQKHCALGIQPDQYPIVGECLLAAIAQVLGEAATPEILAAWGAAYGQLADLLIAAEESVYRSNEQKPGGWRGTRDFELVRREAESEVITSFYFRPCDGGALPDYAPGQFITVLLDIGGQSVRRNYSLSDAPGSDTFRISVKREPQGVVSGFLHDQLQSGDRVQLLPPCGDFVLRDSERPLVLLTGGVGITPAISMLNSAIGSGRRIHFIHAALNSGAHAFRGHVDALAAANDNLRTCYVYNEPRPECQPHVEGLVSAELVAGQLGEERDVDYYFLGPKPFMVQARRIAEELGVPAGQVHFEFFGPAEELVA</sequence>
<dbReference type="FunFam" id="2.40.30.10:FF:000034">
    <property type="entry name" value="Flavohemoprotein"/>
    <property type="match status" value="1"/>
</dbReference>
<dbReference type="RefSeq" id="WP_148062362.1">
    <property type="nucleotide sequence ID" value="NZ_VRYZ01000001.1"/>
</dbReference>
<dbReference type="GO" id="GO:0046872">
    <property type="term" value="F:metal ion binding"/>
    <property type="evidence" value="ECO:0007669"/>
    <property type="project" value="UniProtKB-KW"/>
</dbReference>
<keyword evidence="10" id="KW-0285">Flavoprotein</keyword>
<dbReference type="Pfam" id="PF00970">
    <property type="entry name" value="FAD_binding_6"/>
    <property type="match status" value="1"/>
</dbReference>
<comment type="similarity">
    <text evidence="3">In the C-terminal section; belongs to the flavoprotein pyridine nucleotide cytochrome reductase family.</text>
</comment>
<dbReference type="InterPro" id="IPR008333">
    <property type="entry name" value="Cbr1-like_FAD-bd_dom"/>
</dbReference>
<name>A0A5C9A166_9GAMM</name>
<dbReference type="GO" id="GO:0046210">
    <property type="term" value="P:nitric oxide catabolic process"/>
    <property type="evidence" value="ECO:0007669"/>
    <property type="project" value="TreeGrafter"/>
</dbReference>
<dbReference type="OrthoDB" id="9796486at2"/>
<comment type="caution">
    <text evidence="26">The sequence shown here is derived from an EMBL/GenBank/DDBJ whole genome shotgun (WGS) entry which is preliminary data.</text>
</comment>
<dbReference type="GO" id="GO:0008941">
    <property type="term" value="F:nitric oxide dioxygenase NAD(P)H activity"/>
    <property type="evidence" value="ECO:0007669"/>
    <property type="project" value="UniProtKB-EC"/>
</dbReference>
<dbReference type="Gene3D" id="1.10.490.10">
    <property type="entry name" value="Globins"/>
    <property type="match status" value="1"/>
</dbReference>
<keyword evidence="14 26" id="KW-0560">Oxidoreductase</keyword>
<dbReference type="AlphaFoldDB" id="A0A5C9A166"/>
<dbReference type="InterPro" id="IPR017938">
    <property type="entry name" value="Riboflavin_synthase-like_b-brl"/>
</dbReference>
<evidence type="ECO:0000259" key="25">
    <source>
        <dbReference type="PROSITE" id="PS51384"/>
    </source>
</evidence>
<keyword evidence="9 23" id="KW-0561">Oxygen transport</keyword>
<keyword evidence="7" id="KW-0216">Detoxification</keyword>
<gene>
    <name evidence="26" type="primary">hmpA</name>
    <name evidence="26" type="ORF">FVW59_00880</name>
</gene>
<feature type="domain" description="FAD-binding FR-type" evidence="25">
    <location>
        <begin position="152"/>
        <end position="255"/>
    </location>
</feature>
<dbReference type="SUPFAM" id="SSF46458">
    <property type="entry name" value="Globin-like"/>
    <property type="match status" value="1"/>
</dbReference>
<evidence type="ECO:0000256" key="6">
    <source>
        <dbReference type="ARBA" id="ARBA00014637"/>
    </source>
</evidence>
<evidence type="ECO:0000256" key="2">
    <source>
        <dbReference type="ARBA" id="ARBA00001974"/>
    </source>
</evidence>
<evidence type="ECO:0000256" key="5">
    <source>
        <dbReference type="ARBA" id="ARBA00012229"/>
    </source>
</evidence>
<keyword evidence="27" id="KW-1185">Reference proteome</keyword>
<evidence type="ECO:0000256" key="15">
    <source>
        <dbReference type="ARBA" id="ARBA00023004"/>
    </source>
</evidence>
<evidence type="ECO:0000256" key="20">
    <source>
        <dbReference type="ARBA" id="ARBA00033187"/>
    </source>
</evidence>
<comment type="similarity">
    <text evidence="4">Belongs to the globin family. Two-domain flavohemoproteins subfamily.</text>
</comment>
<evidence type="ECO:0000256" key="8">
    <source>
        <dbReference type="ARBA" id="ARBA00022617"/>
    </source>
</evidence>
<keyword evidence="16" id="KW-0520">NAD</keyword>
<dbReference type="Proteomes" id="UP000321933">
    <property type="component" value="Unassembled WGS sequence"/>
</dbReference>
<evidence type="ECO:0000256" key="23">
    <source>
        <dbReference type="RuleBase" id="RU000356"/>
    </source>
</evidence>
<comment type="catalytic activity">
    <reaction evidence="22">
        <text>2 nitric oxide + NADPH + 2 O2 = 2 nitrate + NADP(+) + H(+)</text>
        <dbReference type="Rhea" id="RHEA:19465"/>
        <dbReference type="ChEBI" id="CHEBI:15378"/>
        <dbReference type="ChEBI" id="CHEBI:15379"/>
        <dbReference type="ChEBI" id="CHEBI:16480"/>
        <dbReference type="ChEBI" id="CHEBI:17632"/>
        <dbReference type="ChEBI" id="CHEBI:57783"/>
        <dbReference type="ChEBI" id="CHEBI:58349"/>
        <dbReference type="EC" id="1.14.12.17"/>
    </reaction>
</comment>
<dbReference type="InterPro" id="IPR001433">
    <property type="entry name" value="OxRdtase_FAD/NAD-bd"/>
</dbReference>
<comment type="cofactor">
    <cofactor evidence="2">
        <name>FAD</name>
        <dbReference type="ChEBI" id="CHEBI:57692"/>
    </cofactor>
</comment>
<dbReference type="SUPFAM" id="SSF52343">
    <property type="entry name" value="Ferredoxin reductase-like, C-terminal NADP-linked domain"/>
    <property type="match status" value="1"/>
</dbReference>
<dbReference type="Pfam" id="PF00175">
    <property type="entry name" value="NAD_binding_1"/>
    <property type="match status" value="1"/>
</dbReference>
<dbReference type="InterPro" id="IPR012292">
    <property type="entry name" value="Globin/Proto"/>
</dbReference>
<evidence type="ECO:0000256" key="19">
    <source>
        <dbReference type="ARBA" id="ARBA00030929"/>
    </source>
</evidence>
<evidence type="ECO:0000256" key="9">
    <source>
        <dbReference type="ARBA" id="ARBA00022621"/>
    </source>
</evidence>
<evidence type="ECO:0000256" key="13">
    <source>
        <dbReference type="ARBA" id="ARBA00022857"/>
    </source>
</evidence>
<evidence type="ECO:0000256" key="11">
    <source>
        <dbReference type="ARBA" id="ARBA00022723"/>
    </source>
</evidence>
<evidence type="ECO:0000313" key="27">
    <source>
        <dbReference type="Proteomes" id="UP000321933"/>
    </source>
</evidence>
<accession>A0A5C9A166</accession>
<keyword evidence="8 23" id="KW-0349">Heme</keyword>
<evidence type="ECO:0000256" key="7">
    <source>
        <dbReference type="ARBA" id="ARBA00022575"/>
    </source>
</evidence>
<organism evidence="26 27">
    <name type="scientific">Parahaliea aestuarii</name>
    <dbReference type="NCBI Taxonomy" id="1852021"/>
    <lineage>
        <taxon>Bacteria</taxon>
        <taxon>Pseudomonadati</taxon>
        <taxon>Pseudomonadota</taxon>
        <taxon>Gammaproteobacteria</taxon>
        <taxon>Cellvibrionales</taxon>
        <taxon>Halieaceae</taxon>
        <taxon>Parahaliea</taxon>
    </lineage>
</organism>
<evidence type="ECO:0000256" key="14">
    <source>
        <dbReference type="ARBA" id="ARBA00023002"/>
    </source>
</evidence>
<dbReference type="PRINTS" id="PR00409">
    <property type="entry name" value="PHDIOXRDTASE"/>
</dbReference>
<dbReference type="InterPro" id="IPR000971">
    <property type="entry name" value="Globin"/>
</dbReference>
<dbReference type="Gene3D" id="2.40.30.10">
    <property type="entry name" value="Translation factors"/>
    <property type="match status" value="1"/>
</dbReference>
<dbReference type="GO" id="GO:0009636">
    <property type="term" value="P:response to toxic substance"/>
    <property type="evidence" value="ECO:0007669"/>
    <property type="project" value="UniProtKB-KW"/>
</dbReference>
<evidence type="ECO:0000256" key="17">
    <source>
        <dbReference type="ARBA" id="ARBA00025094"/>
    </source>
</evidence>
<evidence type="ECO:0000256" key="22">
    <source>
        <dbReference type="ARBA" id="ARBA00049433"/>
    </source>
</evidence>
<keyword evidence="12" id="KW-0274">FAD</keyword>
<feature type="domain" description="Globin" evidence="24">
    <location>
        <begin position="1"/>
        <end position="138"/>
    </location>
</feature>
<dbReference type="GO" id="GO:0071949">
    <property type="term" value="F:FAD binding"/>
    <property type="evidence" value="ECO:0007669"/>
    <property type="project" value="TreeGrafter"/>
</dbReference>
<dbReference type="GO" id="GO:0071500">
    <property type="term" value="P:cellular response to nitrosative stress"/>
    <property type="evidence" value="ECO:0007669"/>
    <property type="project" value="TreeGrafter"/>
</dbReference>
<dbReference type="PROSITE" id="PS01033">
    <property type="entry name" value="GLOBIN"/>
    <property type="match status" value="1"/>
</dbReference>
<comment type="function">
    <text evidence="17">Is involved in NO detoxification in an aerobic process, termed nitric oxide dioxygenase (NOD) reaction that utilizes O(2) and NAD(P)H to convert NO to nitrate, which protects the bacterium from various noxious nitrogen compounds. Therefore, plays a central role in the inducible response to nitrosative stress.</text>
</comment>
<proteinExistence type="inferred from homology"/>
<dbReference type="Gene3D" id="3.40.50.80">
    <property type="entry name" value="Nucleotide-binding domain of ferredoxin-NADP reductase (FNR) module"/>
    <property type="match status" value="1"/>
</dbReference>
<dbReference type="GO" id="GO:0005344">
    <property type="term" value="F:oxygen carrier activity"/>
    <property type="evidence" value="ECO:0007669"/>
    <property type="project" value="UniProtKB-KW"/>
</dbReference>
<comment type="catalytic activity">
    <reaction evidence="21">
        <text>2 nitric oxide + NADH + 2 O2 = 2 nitrate + NAD(+) + H(+)</text>
        <dbReference type="Rhea" id="RHEA:19469"/>
        <dbReference type="ChEBI" id="CHEBI:15378"/>
        <dbReference type="ChEBI" id="CHEBI:15379"/>
        <dbReference type="ChEBI" id="CHEBI:16480"/>
        <dbReference type="ChEBI" id="CHEBI:17632"/>
        <dbReference type="ChEBI" id="CHEBI:57540"/>
        <dbReference type="ChEBI" id="CHEBI:57945"/>
        <dbReference type="EC" id="1.14.12.17"/>
    </reaction>
</comment>
<evidence type="ECO:0000256" key="18">
    <source>
        <dbReference type="ARBA" id="ARBA00030024"/>
    </source>
</evidence>
<comment type="cofactor">
    <cofactor evidence="1">
        <name>heme b</name>
        <dbReference type="ChEBI" id="CHEBI:60344"/>
    </cofactor>
</comment>
<dbReference type="CDD" id="cd06184">
    <property type="entry name" value="flavohem_like_fad_nad_binding"/>
    <property type="match status" value="1"/>
</dbReference>
<dbReference type="NCBIfam" id="NF009805">
    <property type="entry name" value="PRK13289.1"/>
    <property type="match status" value="1"/>
</dbReference>
<keyword evidence="15" id="KW-0408">Iron</keyword>
<dbReference type="InterPro" id="IPR009050">
    <property type="entry name" value="Globin-like_sf"/>
</dbReference>
<dbReference type="PANTHER" id="PTHR43396:SF3">
    <property type="entry name" value="FLAVOHEMOPROTEIN"/>
    <property type="match status" value="1"/>
</dbReference>
<reference evidence="26 27" key="1">
    <citation type="submission" date="2019-08" db="EMBL/GenBank/DDBJ databases">
        <title>Parahaliea maris sp. nov., isolated from the surface seawater.</title>
        <authorList>
            <person name="Liu Y."/>
        </authorList>
    </citation>
    <scope>NUCLEOTIDE SEQUENCE [LARGE SCALE GENOMIC DNA]</scope>
    <source>
        <strain evidence="26 27">S2-26</strain>
    </source>
</reference>
<evidence type="ECO:0000256" key="4">
    <source>
        <dbReference type="ARBA" id="ARBA00008414"/>
    </source>
</evidence>
<keyword evidence="23" id="KW-0813">Transport</keyword>
<evidence type="ECO:0000256" key="1">
    <source>
        <dbReference type="ARBA" id="ARBA00001970"/>
    </source>
</evidence>
<dbReference type="InterPro" id="IPR017927">
    <property type="entry name" value="FAD-bd_FR_type"/>
</dbReference>
<dbReference type="SUPFAM" id="SSF63380">
    <property type="entry name" value="Riboflavin synthase domain-like"/>
    <property type="match status" value="1"/>
</dbReference>